<dbReference type="GO" id="GO:0016787">
    <property type="term" value="F:hydrolase activity"/>
    <property type="evidence" value="ECO:0007669"/>
    <property type="project" value="UniProtKB-KW"/>
</dbReference>
<evidence type="ECO:0000313" key="1">
    <source>
        <dbReference type="EMBL" id="PYI66493.1"/>
    </source>
</evidence>
<dbReference type="InterPro" id="IPR029058">
    <property type="entry name" value="AB_hydrolase_fold"/>
</dbReference>
<dbReference type="Gene3D" id="3.40.50.1820">
    <property type="entry name" value="alpha/beta hydrolase"/>
    <property type="match status" value="1"/>
</dbReference>
<name>A0A2V5L9U8_9MICC</name>
<dbReference type="AlphaFoldDB" id="A0A2V5L9U8"/>
<dbReference type="EMBL" id="QJVD01000015">
    <property type="protein sequence ID" value="PYI66493.1"/>
    <property type="molecule type" value="Genomic_DNA"/>
</dbReference>
<organism evidence="1 2">
    <name type="scientific">Arthrobacter livingstonensis</name>
    <dbReference type="NCBI Taxonomy" id="670078"/>
    <lineage>
        <taxon>Bacteria</taxon>
        <taxon>Bacillati</taxon>
        <taxon>Actinomycetota</taxon>
        <taxon>Actinomycetes</taxon>
        <taxon>Micrococcales</taxon>
        <taxon>Micrococcaceae</taxon>
        <taxon>Arthrobacter</taxon>
    </lineage>
</organism>
<comment type="caution">
    <text evidence="1">The sequence shown here is derived from an EMBL/GenBank/DDBJ whole genome shotgun (WGS) entry which is preliminary data.</text>
</comment>
<proteinExistence type="predicted"/>
<keyword evidence="2" id="KW-1185">Reference proteome</keyword>
<dbReference type="SUPFAM" id="SSF53474">
    <property type="entry name" value="alpha/beta-Hydrolases"/>
    <property type="match status" value="1"/>
</dbReference>
<dbReference type="OrthoDB" id="5902829at2"/>
<sequence>MLPFVVPVPGIERRREGAVDIYRPGISGDGLLPVIVFVPGGPIPPEMQPQPRDWPVFAGYASLAADNGAIGVIVDHGLDSPAAFPAAADVITAAVELARALPGADPERVALWFFSGSGLLAADWLRDPPPWLRGIAASYPVMVPLPGMEVDGRLRPIDALEGGVGVPLLVTRVGREQPVIASAVDAFIAAAERQELNLEVIDVVEGHHSFDILDDSDASRAAIQQAMDWVKAALRS</sequence>
<keyword evidence="1" id="KW-0378">Hydrolase</keyword>
<protein>
    <submittedName>
        <fullName evidence="1">Alpha/beta hydrolase</fullName>
    </submittedName>
</protein>
<reference evidence="1 2" key="1">
    <citation type="submission" date="2018-05" db="EMBL/GenBank/DDBJ databases">
        <title>Genetic diversity of glacier-inhabiting Cryobacterium bacteria in China and description of Cryobacterium mengkeensis sp. nov. and Arthrobacter glacialis sp. nov.</title>
        <authorList>
            <person name="Liu Q."/>
            <person name="Xin Y.-H."/>
        </authorList>
    </citation>
    <scope>NUCLEOTIDE SEQUENCE [LARGE SCALE GENOMIC DNA]</scope>
    <source>
        <strain evidence="1 2">LI2</strain>
    </source>
</reference>
<accession>A0A2V5L9U8</accession>
<gene>
    <name evidence="1" type="ORF">CVV68_14145</name>
</gene>
<evidence type="ECO:0000313" key="2">
    <source>
        <dbReference type="Proteomes" id="UP000247832"/>
    </source>
</evidence>
<dbReference type="Proteomes" id="UP000247832">
    <property type="component" value="Unassembled WGS sequence"/>
</dbReference>